<dbReference type="InterPro" id="IPR014710">
    <property type="entry name" value="RmlC-like_jellyroll"/>
</dbReference>
<dbReference type="Proteomes" id="UP000677457">
    <property type="component" value="Unassembled WGS sequence"/>
</dbReference>
<evidence type="ECO:0000313" key="6">
    <source>
        <dbReference type="Proteomes" id="UP000315983"/>
    </source>
</evidence>
<dbReference type="Proteomes" id="UP000315983">
    <property type="component" value="Unassembled WGS sequence"/>
</dbReference>
<dbReference type="GO" id="GO:0019305">
    <property type="term" value="P:dTDP-rhamnose biosynthetic process"/>
    <property type="evidence" value="ECO:0007669"/>
    <property type="project" value="TreeGrafter"/>
</dbReference>
<dbReference type="Gene3D" id="2.60.120.10">
    <property type="entry name" value="Jelly Rolls"/>
    <property type="match status" value="1"/>
</dbReference>
<reference evidence="4 7" key="2">
    <citation type="submission" date="2021-03" db="EMBL/GenBank/DDBJ databases">
        <title>Whole genome shotgun sequence of Salinispora arenicola NBRC 105043.</title>
        <authorList>
            <person name="Komaki H."/>
            <person name="Tamura T."/>
        </authorList>
    </citation>
    <scope>NUCLEOTIDE SEQUENCE [LARGE SCALE GENOMIC DNA]</scope>
    <source>
        <strain evidence="4 7">NBRC 105043</strain>
    </source>
</reference>
<evidence type="ECO:0000256" key="1">
    <source>
        <dbReference type="ARBA" id="ARBA00010154"/>
    </source>
</evidence>
<proteinExistence type="inferred from homology"/>
<name>A0A542XTY0_SALAC</name>
<evidence type="ECO:0000313" key="4">
    <source>
        <dbReference type="EMBL" id="GIM88034.1"/>
    </source>
</evidence>
<protein>
    <submittedName>
        <fullName evidence="4 5">dTDP-4-dehydrorhamnose 3,5-epimerase</fullName>
    </submittedName>
</protein>
<dbReference type="RefSeq" id="WP_016811970.1">
    <property type="nucleotide sequence ID" value="NZ_BOQM01000058.1"/>
</dbReference>
<dbReference type="EMBL" id="BOQM01000058">
    <property type="protein sequence ID" value="GIM88034.1"/>
    <property type="molecule type" value="Genomic_DNA"/>
</dbReference>
<evidence type="ECO:0000256" key="3">
    <source>
        <dbReference type="PIRSR" id="PIRSR600888-3"/>
    </source>
</evidence>
<dbReference type="GO" id="GO:0008830">
    <property type="term" value="F:dTDP-4-dehydrorhamnose 3,5-epimerase activity"/>
    <property type="evidence" value="ECO:0007669"/>
    <property type="project" value="InterPro"/>
</dbReference>
<comment type="similarity">
    <text evidence="1">Belongs to the dTDP-4-dehydrorhamnose 3,5-epimerase family.</text>
</comment>
<evidence type="ECO:0000313" key="5">
    <source>
        <dbReference type="EMBL" id="TQL39133.1"/>
    </source>
</evidence>
<feature type="active site" description="Proton donor" evidence="2">
    <location>
        <position position="132"/>
    </location>
</feature>
<feature type="site" description="Participates in a stacking interaction with the thymidine ring of dTDP-4-oxo-6-deoxyglucose" evidence="3">
    <location>
        <position position="138"/>
    </location>
</feature>
<dbReference type="CDD" id="cd00438">
    <property type="entry name" value="cupin_RmlC"/>
    <property type="match status" value="1"/>
</dbReference>
<dbReference type="AlphaFoldDB" id="A0A542XTY0"/>
<evidence type="ECO:0000313" key="7">
    <source>
        <dbReference type="Proteomes" id="UP000677457"/>
    </source>
</evidence>
<accession>A0A542XTY0</accession>
<dbReference type="PANTHER" id="PTHR21047:SF2">
    <property type="entry name" value="THYMIDINE DIPHOSPHO-4-KETO-RHAMNOSE 3,5-EPIMERASE"/>
    <property type="match status" value="1"/>
</dbReference>
<dbReference type="InterPro" id="IPR011051">
    <property type="entry name" value="RmlC_Cupin_sf"/>
</dbReference>
<comment type="caution">
    <text evidence="5">The sequence shown here is derived from an EMBL/GenBank/DDBJ whole genome shotgun (WGS) entry which is preliminary data.</text>
</comment>
<feature type="active site" description="Proton acceptor" evidence="2">
    <location>
        <position position="62"/>
    </location>
</feature>
<evidence type="ECO:0000256" key="2">
    <source>
        <dbReference type="PIRSR" id="PIRSR600888-1"/>
    </source>
</evidence>
<keyword evidence="7" id="KW-1185">Reference proteome</keyword>
<dbReference type="GeneID" id="93773513"/>
<sequence length="187" mass="20583">MKVRALAVPGSFEFTPQTHEDHRGVFVSPMQQTPFVEAVGHRFEVAQTNHSRSARGVLRGVHFTATPPGQAKYVHCPHGRVLDVVVDLRVGSPAFGTWDAVELDPISFRAVYLPVGVGHTFLALEDDSIVSYLASTEYAAERELGVNPLDPQLALPWPKGTEFCLSERDRTAVSLEEAMRSGILPRH</sequence>
<organism evidence="5 6">
    <name type="scientific">Salinispora arenicola</name>
    <dbReference type="NCBI Taxonomy" id="168697"/>
    <lineage>
        <taxon>Bacteria</taxon>
        <taxon>Bacillati</taxon>
        <taxon>Actinomycetota</taxon>
        <taxon>Actinomycetes</taxon>
        <taxon>Micromonosporales</taxon>
        <taxon>Micromonosporaceae</taxon>
        <taxon>Salinispora</taxon>
    </lineage>
</organism>
<dbReference type="EMBL" id="VFOL01000001">
    <property type="protein sequence ID" value="TQL39133.1"/>
    <property type="molecule type" value="Genomic_DNA"/>
</dbReference>
<dbReference type="GO" id="GO:0000271">
    <property type="term" value="P:polysaccharide biosynthetic process"/>
    <property type="evidence" value="ECO:0007669"/>
    <property type="project" value="TreeGrafter"/>
</dbReference>
<reference evidence="5 6" key="1">
    <citation type="submission" date="2019-06" db="EMBL/GenBank/DDBJ databases">
        <title>Sequencing the genomes of 1000 actinobacteria strains.</title>
        <authorList>
            <person name="Klenk H.-P."/>
        </authorList>
    </citation>
    <scope>NUCLEOTIDE SEQUENCE [LARGE SCALE GENOMIC DNA]</scope>
    <source>
        <strain evidence="5 6">DSM 44819</strain>
    </source>
</reference>
<dbReference type="SUPFAM" id="SSF51182">
    <property type="entry name" value="RmlC-like cupins"/>
    <property type="match status" value="1"/>
</dbReference>
<dbReference type="InterPro" id="IPR000888">
    <property type="entry name" value="RmlC-like"/>
</dbReference>
<dbReference type="PANTHER" id="PTHR21047">
    <property type="entry name" value="DTDP-6-DEOXY-D-GLUCOSE-3,5 EPIMERASE"/>
    <property type="match status" value="1"/>
</dbReference>
<gene>
    <name evidence="4" type="primary">rfbC_2</name>
    <name evidence="5" type="ORF">FB564_4365</name>
    <name evidence="4" type="ORF">Sar04_47700</name>
</gene>
<dbReference type="Pfam" id="PF00908">
    <property type="entry name" value="dTDP_sugar_isom"/>
    <property type="match status" value="1"/>
</dbReference>
<dbReference type="GO" id="GO:0005829">
    <property type="term" value="C:cytosol"/>
    <property type="evidence" value="ECO:0007669"/>
    <property type="project" value="TreeGrafter"/>
</dbReference>